<dbReference type="CDD" id="cd06225">
    <property type="entry name" value="HAMP"/>
    <property type="match status" value="1"/>
</dbReference>
<dbReference type="PROSITE" id="PS50885">
    <property type="entry name" value="HAMP"/>
    <property type="match status" value="1"/>
</dbReference>
<dbReference type="SUPFAM" id="SSF58104">
    <property type="entry name" value="Methyl-accepting chemotaxis protein (MCP) signaling domain"/>
    <property type="match status" value="1"/>
</dbReference>
<dbReference type="GO" id="GO:0006935">
    <property type="term" value="P:chemotaxis"/>
    <property type="evidence" value="ECO:0007669"/>
    <property type="project" value="UniProtKB-KW"/>
</dbReference>
<evidence type="ECO:0000313" key="15">
    <source>
        <dbReference type="Proteomes" id="UP000277236"/>
    </source>
</evidence>
<dbReference type="SMART" id="SM00304">
    <property type="entry name" value="HAMP"/>
    <property type="match status" value="2"/>
</dbReference>
<evidence type="ECO:0000259" key="13">
    <source>
        <dbReference type="PROSITE" id="PS50885"/>
    </source>
</evidence>
<keyword evidence="3" id="KW-0488">Methylation</keyword>
<evidence type="ECO:0000313" key="14">
    <source>
        <dbReference type="EMBL" id="RMQ42225.1"/>
    </source>
</evidence>
<dbReference type="Proteomes" id="UP000277236">
    <property type="component" value="Unassembled WGS sequence"/>
</dbReference>
<dbReference type="PANTHER" id="PTHR32089">
    <property type="entry name" value="METHYL-ACCEPTING CHEMOTAXIS PROTEIN MCPB"/>
    <property type="match status" value="1"/>
</dbReference>
<name>A0A3M4LL40_PSECI</name>
<feature type="transmembrane region" description="Helical" evidence="11">
    <location>
        <begin position="181"/>
        <end position="201"/>
    </location>
</feature>
<evidence type="ECO:0008006" key="16">
    <source>
        <dbReference type="Google" id="ProtNLM"/>
    </source>
</evidence>
<keyword evidence="2" id="KW-1003">Cell membrane</keyword>
<dbReference type="InterPro" id="IPR003660">
    <property type="entry name" value="HAMP_dom"/>
</dbReference>
<evidence type="ECO:0000256" key="11">
    <source>
        <dbReference type="SAM" id="Phobius"/>
    </source>
</evidence>
<accession>A0A3M4LL40</accession>
<evidence type="ECO:0000256" key="7">
    <source>
        <dbReference type="ARBA" id="ARBA00023136"/>
    </source>
</evidence>
<dbReference type="GO" id="GO:0007165">
    <property type="term" value="P:signal transduction"/>
    <property type="evidence" value="ECO:0007669"/>
    <property type="project" value="UniProtKB-KW"/>
</dbReference>
<comment type="subcellular location">
    <subcellularLocation>
        <location evidence="1">Cell membrane</location>
        <topology evidence="1">Multi-pass membrane protein</topology>
    </subcellularLocation>
</comment>
<evidence type="ECO:0000256" key="2">
    <source>
        <dbReference type="ARBA" id="ARBA00022475"/>
    </source>
</evidence>
<protein>
    <recommendedName>
        <fullName evidence="16">Methyl-accepting chemotaxis protein</fullName>
    </recommendedName>
</protein>
<comment type="caution">
    <text evidence="14">The sequence shown here is derived from an EMBL/GenBank/DDBJ whole genome shotgun (WGS) entry which is preliminary data.</text>
</comment>
<dbReference type="AlphaFoldDB" id="A0A3M4LL40"/>
<dbReference type="PROSITE" id="PS50111">
    <property type="entry name" value="CHEMOTAXIS_TRANSDUC_2"/>
    <property type="match status" value="1"/>
</dbReference>
<dbReference type="SMART" id="SM00283">
    <property type="entry name" value="MA"/>
    <property type="match status" value="1"/>
</dbReference>
<keyword evidence="6 11" id="KW-1133">Transmembrane helix</keyword>
<keyword evidence="8 10" id="KW-0807">Transducer</keyword>
<evidence type="ECO:0000259" key="12">
    <source>
        <dbReference type="PROSITE" id="PS50111"/>
    </source>
</evidence>
<dbReference type="PANTHER" id="PTHR32089:SF120">
    <property type="entry name" value="METHYL-ACCEPTING CHEMOTAXIS PROTEIN TLPQ"/>
    <property type="match status" value="1"/>
</dbReference>
<sequence>MERSEMVNLFAGVLGNISVRSKLTLGFVSVLLLTTLIAAFSWMEINILRERGQKLASISQLNEMVRDMRIAKLGYALHPGTDRAAAVLKANDKLESHYEEVRALLSAPADLTLVYRAMETTLRYRNHFQDFVQATQIHDEAKLKLAQSGLDSEVASLFEASRQLQVNQTTKRDEDVAEAKFLLIVFTSIALTLGALAAWLITRMIVVPLMETLSAAERVAAGDLSVDIPVSRKDELGLLQTSMQRMTINLRELIGGIRDGVVQLASASEQLSAVTEQTTAGVTSQKSETDQVAVAMNEMAATVQEVARNAEDASIAAIAANDEARKSDEVVVQALDQIGRLAEEVNHSTQAMSDLSRESDKIGTVLDVIKSVAQQTNLLALNAAIEAARAGAAGRGFAVVADEVRSLAQRTQASTEEIEGMVSSLQSGTRKVASILDSSRALTESSVELTRRAGSSLMSISRSVSTVEQMNTQIAAAAEQQSIVADEINRRVVNVRVISDQTFVASGETAMSSTELARLGGSLQASVGRFRF</sequence>
<reference evidence="14 15" key="1">
    <citation type="submission" date="2018-08" db="EMBL/GenBank/DDBJ databases">
        <title>Recombination of ecologically and evolutionarily significant loci maintains genetic cohesion in the Pseudomonas syringae species complex.</title>
        <authorList>
            <person name="Dillon M."/>
            <person name="Thakur S."/>
            <person name="Almeida R.N.D."/>
            <person name="Weir B.S."/>
            <person name="Guttman D.S."/>
        </authorList>
    </citation>
    <scope>NUCLEOTIDE SEQUENCE [LARGE SCALE GENOMIC DNA]</scope>
    <source>
        <strain evidence="14 15">ICMP 3353</strain>
    </source>
</reference>
<proteinExistence type="inferred from homology"/>
<evidence type="ECO:0000256" key="3">
    <source>
        <dbReference type="ARBA" id="ARBA00022481"/>
    </source>
</evidence>
<dbReference type="InterPro" id="IPR032255">
    <property type="entry name" value="HBM"/>
</dbReference>
<feature type="domain" description="HAMP" evidence="13">
    <location>
        <begin position="203"/>
        <end position="255"/>
    </location>
</feature>
<evidence type="ECO:0000256" key="4">
    <source>
        <dbReference type="ARBA" id="ARBA00022500"/>
    </source>
</evidence>
<gene>
    <name evidence="14" type="ORF">ALQ04_01070</name>
</gene>
<dbReference type="Gene3D" id="1.10.287.950">
    <property type="entry name" value="Methyl-accepting chemotaxis protein"/>
    <property type="match status" value="1"/>
</dbReference>
<dbReference type="EMBL" id="RBRE01000083">
    <property type="protein sequence ID" value="RMQ42225.1"/>
    <property type="molecule type" value="Genomic_DNA"/>
</dbReference>
<evidence type="ECO:0000256" key="8">
    <source>
        <dbReference type="ARBA" id="ARBA00023224"/>
    </source>
</evidence>
<dbReference type="InterPro" id="IPR004089">
    <property type="entry name" value="MCPsignal_dom"/>
</dbReference>
<dbReference type="FunFam" id="1.10.287.950:FF:000001">
    <property type="entry name" value="Methyl-accepting chemotaxis sensory transducer"/>
    <property type="match status" value="1"/>
</dbReference>
<evidence type="ECO:0000256" key="5">
    <source>
        <dbReference type="ARBA" id="ARBA00022692"/>
    </source>
</evidence>
<evidence type="ECO:0000256" key="10">
    <source>
        <dbReference type="PROSITE-ProRule" id="PRU00284"/>
    </source>
</evidence>
<keyword evidence="7 11" id="KW-0472">Membrane</keyword>
<dbReference type="Pfam" id="PF00015">
    <property type="entry name" value="MCPsignal"/>
    <property type="match status" value="1"/>
</dbReference>
<dbReference type="GO" id="GO:0005886">
    <property type="term" value="C:plasma membrane"/>
    <property type="evidence" value="ECO:0007669"/>
    <property type="project" value="UniProtKB-SubCell"/>
</dbReference>
<organism evidence="14 15">
    <name type="scientific">Pseudomonas cichorii</name>
    <dbReference type="NCBI Taxonomy" id="36746"/>
    <lineage>
        <taxon>Bacteria</taxon>
        <taxon>Pseudomonadati</taxon>
        <taxon>Pseudomonadota</taxon>
        <taxon>Gammaproteobacteria</taxon>
        <taxon>Pseudomonadales</taxon>
        <taxon>Pseudomonadaceae</taxon>
        <taxon>Pseudomonas</taxon>
    </lineage>
</organism>
<dbReference type="Pfam" id="PF00672">
    <property type="entry name" value="HAMP"/>
    <property type="match status" value="1"/>
</dbReference>
<feature type="transmembrane region" description="Helical" evidence="11">
    <location>
        <begin position="23"/>
        <end position="43"/>
    </location>
</feature>
<keyword evidence="4" id="KW-0145">Chemotaxis</keyword>
<feature type="domain" description="Methyl-accepting transducer" evidence="12">
    <location>
        <begin position="260"/>
        <end position="496"/>
    </location>
</feature>
<evidence type="ECO:0000256" key="1">
    <source>
        <dbReference type="ARBA" id="ARBA00004651"/>
    </source>
</evidence>
<comment type="similarity">
    <text evidence="9">Belongs to the methyl-accepting chemotaxis (MCP) protein family.</text>
</comment>
<dbReference type="Gene3D" id="1.20.1440.210">
    <property type="match status" value="1"/>
</dbReference>
<evidence type="ECO:0000256" key="6">
    <source>
        <dbReference type="ARBA" id="ARBA00022989"/>
    </source>
</evidence>
<keyword evidence="5 11" id="KW-0812">Transmembrane</keyword>
<evidence type="ECO:0000256" key="9">
    <source>
        <dbReference type="ARBA" id="ARBA00029447"/>
    </source>
</evidence>
<dbReference type="Pfam" id="PF16591">
    <property type="entry name" value="HBM"/>
    <property type="match status" value="1"/>
</dbReference>